<keyword evidence="3" id="KW-1185">Reference proteome</keyword>
<comment type="caution">
    <text evidence="2">The sequence shown here is derived from an EMBL/GenBank/DDBJ whole genome shotgun (WGS) entry which is preliminary data.</text>
</comment>
<feature type="region of interest" description="Disordered" evidence="1">
    <location>
        <begin position="248"/>
        <end position="279"/>
    </location>
</feature>
<gene>
    <name evidence="2" type="ORF">ECRASSUSDP1_LOCUS1127</name>
</gene>
<feature type="region of interest" description="Disordered" evidence="1">
    <location>
        <begin position="149"/>
        <end position="175"/>
    </location>
</feature>
<proteinExistence type="predicted"/>
<accession>A0AAD1X1P9</accession>
<feature type="compositionally biased region" description="Basic residues" evidence="1">
    <location>
        <begin position="157"/>
        <end position="166"/>
    </location>
</feature>
<evidence type="ECO:0000313" key="2">
    <source>
        <dbReference type="EMBL" id="CAI2359833.1"/>
    </source>
</evidence>
<dbReference type="Proteomes" id="UP001295684">
    <property type="component" value="Unassembled WGS sequence"/>
</dbReference>
<protein>
    <submittedName>
        <fullName evidence="2">Uncharacterized protein</fullName>
    </submittedName>
</protein>
<feature type="compositionally biased region" description="Polar residues" evidence="1">
    <location>
        <begin position="469"/>
        <end position="479"/>
    </location>
</feature>
<sequence>MFSRSGKYTSTKHLSFVTPKKVGGESGGEQGEEIIPELRNKVYEEAVKELGGQRMAGESSFERKTTETFKQAKASPLLLEDSSFKAISRMQRQKILDSKDISVPVGHYRPNLNYNLKTRHTEILKHREKTKAKPKKIFLSMCDRILRSLQHKEPGSRGKRNTNLRRKLNELKKGSNREKIGSRFYNSFAEESSKFISSTTNPQWADDISPERRLAKPMNLSLAKRQSSIKFESDLSLINDDISNRKLSTMKTLKPDDEKNKQNSKEQEEGSRGNSQIPKGKSILKMPIIYNKKLADKRFSYKNSLATHKAASDKEKLYHIIKKKDHEGNLEIVPSFEVKKEDRKKINANHSFASAIGREEANYLQQKLHLHEGRLEKFDPKYQTQIKQVPSMYFDRMKGRSEVFESTSITPNCYDYFDSTFNHQKLNKSLSSITGDVDFKRQSYRKPSNSIYRHKRDQSPEFYSYSLDSVSPSTRSLDWSKQSSREKKIQKRKERKVLTLYYTTEMSLKDPKK</sequence>
<organism evidence="2 3">
    <name type="scientific">Euplotes crassus</name>
    <dbReference type="NCBI Taxonomy" id="5936"/>
    <lineage>
        <taxon>Eukaryota</taxon>
        <taxon>Sar</taxon>
        <taxon>Alveolata</taxon>
        <taxon>Ciliophora</taxon>
        <taxon>Intramacronucleata</taxon>
        <taxon>Spirotrichea</taxon>
        <taxon>Hypotrichia</taxon>
        <taxon>Euplotida</taxon>
        <taxon>Euplotidae</taxon>
        <taxon>Moneuplotes</taxon>
    </lineage>
</organism>
<dbReference type="EMBL" id="CAMPGE010001065">
    <property type="protein sequence ID" value="CAI2359833.1"/>
    <property type="molecule type" value="Genomic_DNA"/>
</dbReference>
<reference evidence="2" key="1">
    <citation type="submission" date="2023-07" db="EMBL/GenBank/DDBJ databases">
        <authorList>
            <consortium name="AG Swart"/>
            <person name="Singh M."/>
            <person name="Singh A."/>
            <person name="Seah K."/>
            <person name="Emmerich C."/>
        </authorList>
    </citation>
    <scope>NUCLEOTIDE SEQUENCE</scope>
    <source>
        <strain evidence="2">DP1</strain>
    </source>
</reference>
<evidence type="ECO:0000313" key="3">
    <source>
        <dbReference type="Proteomes" id="UP001295684"/>
    </source>
</evidence>
<evidence type="ECO:0000256" key="1">
    <source>
        <dbReference type="SAM" id="MobiDB-lite"/>
    </source>
</evidence>
<dbReference type="AlphaFoldDB" id="A0AAD1X1P9"/>
<name>A0AAD1X1P9_EUPCR</name>
<feature type="region of interest" description="Disordered" evidence="1">
    <location>
        <begin position="469"/>
        <end position="491"/>
    </location>
</feature>
<feature type="compositionally biased region" description="Basic and acidic residues" evidence="1">
    <location>
        <begin position="253"/>
        <end position="271"/>
    </location>
</feature>